<dbReference type="AlphaFoldDB" id="A0AAD5L9P6"/>
<comment type="caution">
    <text evidence="5">The sequence shown here is derived from an EMBL/GenBank/DDBJ whole genome shotgun (WGS) entry which is preliminary data.</text>
</comment>
<evidence type="ECO:0000256" key="4">
    <source>
        <dbReference type="SAM" id="MobiDB-lite"/>
    </source>
</evidence>
<feature type="compositionally biased region" description="Polar residues" evidence="4">
    <location>
        <begin position="645"/>
        <end position="655"/>
    </location>
</feature>
<feature type="repeat" description="ANK" evidence="3">
    <location>
        <begin position="441"/>
        <end position="473"/>
    </location>
</feature>
<dbReference type="InterPro" id="IPR002110">
    <property type="entry name" value="Ankyrin_rpt"/>
</dbReference>
<keyword evidence="2 3" id="KW-0040">ANK repeat</keyword>
<dbReference type="Pfam" id="PF12796">
    <property type="entry name" value="Ank_2"/>
    <property type="match status" value="3"/>
</dbReference>
<dbReference type="InterPro" id="IPR036770">
    <property type="entry name" value="Ankyrin_rpt-contain_sf"/>
</dbReference>
<feature type="repeat" description="ANK" evidence="3">
    <location>
        <begin position="157"/>
        <end position="189"/>
    </location>
</feature>
<dbReference type="Pfam" id="PF00023">
    <property type="entry name" value="Ank"/>
    <property type="match status" value="1"/>
</dbReference>
<evidence type="ECO:0000256" key="1">
    <source>
        <dbReference type="ARBA" id="ARBA00022737"/>
    </source>
</evidence>
<keyword evidence="1" id="KW-0677">Repeat</keyword>
<protein>
    <submittedName>
        <fullName evidence="5">Uncharacterized protein</fullName>
    </submittedName>
</protein>
<evidence type="ECO:0000313" key="6">
    <source>
        <dbReference type="Proteomes" id="UP001209570"/>
    </source>
</evidence>
<keyword evidence="6" id="KW-1185">Reference proteome</keyword>
<name>A0AAD5L9P6_PYTIN</name>
<dbReference type="PRINTS" id="PR01415">
    <property type="entry name" value="ANKYRIN"/>
</dbReference>
<feature type="repeat" description="ANK" evidence="3">
    <location>
        <begin position="474"/>
        <end position="507"/>
    </location>
</feature>
<accession>A0AAD5L9P6</accession>
<gene>
    <name evidence="5" type="ORF">P43SY_004711</name>
</gene>
<evidence type="ECO:0000256" key="2">
    <source>
        <dbReference type="ARBA" id="ARBA00023043"/>
    </source>
</evidence>
<dbReference type="Proteomes" id="UP001209570">
    <property type="component" value="Unassembled WGS sequence"/>
</dbReference>
<organism evidence="5 6">
    <name type="scientific">Pythium insidiosum</name>
    <name type="common">Pythiosis disease agent</name>
    <dbReference type="NCBI Taxonomy" id="114742"/>
    <lineage>
        <taxon>Eukaryota</taxon>
        <taxon>Sar</taxon>
        <taxon>Stramenopiles</taxon>
        <taxon>Oomycota</taxon>
        <taxon>Peronosporomycetes</taxon>
        <taxon>Pythiales</taxon>
        <taxon>Pythiaceae</taxon>
        <taxon>Pythium</taxon>
    </lineage>
</organism>
<feature type="compositionally biased region" description="Acidic residues" evidence="4">
    <location>
        <begin position="624"/>
        <end position="639"/>
    </location>
</feature>
<feature type="repeat" description="ANK" evidence="3">
    <location>
        <begin position="408"/>
        <end position="440"/>
    </location>
</feature>
<evidence type="ECO:0000256" key="3">
    <source>
        <dbReference type="PROSITE-ProRule" id="PRU00023"/>
    </source>
</evidence>
<evidence type="ECO:0000313" key="5">
    <source>
        <dbReference type="EMBL" id="KAJ0393739.1"/>
    </source>
</evidence>
<dbReference type="InterPro" id="IPR051165">
    <property type="entry name" value="Multifunctional_ANK_Repeat"/>
</dbReference>
<dbReference type="SUPFAM" id="SSF48403">
    <property type="entry name" value="Ankyrin repeat"/>
    <property type="match status" value="1"/>
</dbReference>
<dbReference type="PANTHER" id="PTHR24123">
    <property type="entry name" value="ANKYRIN REPEAT-CONTAINING"/>
    <property type="match status" value="1"/>
</dbReference>
<dbReference type="SMART" id="SM00248">
    <property type="entry name" value="ANK"/>
    <property type="match status" value="10"/>
</dbReference>
<feature type="region of interest" description="Disordered" evidence="4">
    <location>
        <begin position="559"/>
        <end position="658"/>
    </location>
</feature>
<dbReference type="PANTHER" id="PTHR24123:SF85">
    <property type="entry name" value="ANKYRIN REPEAT DOMAIN-CONTAINING PROTEIN 55"/>
    <property type="match status" value="1"/>
</dbReference>
<proteinExistence type="predicted"/>
<reference evidence="5" key="1">
    <citation type="submission" date="2021-12" db="EMBL/GenBank/DDBJ databases">
        <title>Prjna785345.</title>
        <authorList>
            <person name="Rujirawat T."/>
            <person name="Krajaejun T."/>
        </authorList>
    </citation>
    <scope>NUCLEOTIDE SEQUENCE</scope>
    <source>
        <strain evidence="5">Pi057C3</strain>
    </source>
</reference>
<dbReference type="Gene3D" id="1.25.40.20">
    <property type="entry name" value="Ankyrin repeat-containing domain"/>
    <property type="match status" value="3"/>
</dbReference>
<dbReference type="PROSITE" id="PS50297">
    <property type="entry name" value="ANK_REP_REGION"/>
    <property type="match status" value="4"/>
</dbReference>
<dbReference type="PROSITE" id="PS50088">
    <property type="entry name" value="ANK_REPEAT"/>
    <property type="match status" value="5"/>
</dbReference>
<feature type="repeat" description="ANK" evidence="3">
    <location>
        <begin position="508"/>
        <end position="540"/>
    </location>
</feature>
<sequence length="804" mass="89418">MTSTDDAALTIEQRLERMLTHPRRRQRGQVPMDQVAIALQYQREYVPTFATFDADRVSDCSESLERMRHEKREAREGREMTWEDNLAATLRDEEARRHAATAKRLAQESAMLAQLKTPRDKWKMAVELKLCEFLGHAMAAATPSERLEFLATRVNSSGHTPLHRACRTRHAAMVALLLVYGADVTTRDNQGKVRWLAFSRFVSVPVPSHLCRELIVHQTAFHVAVEHRATEVFTGLRQHVLTYGDQGAALLLAADSDNNSILHWAAASGHAATLSLALEAIGPDEATHLINQQTTRERATAIHLSAARGHIECLDALLRVNGRRTDLRDSSGRNALHLALQQTFDIDRLTRVFLDAKRMPDDDDTFQALEDRSGFNALHIAVLKGFTAVSLALIKGSHTHLDASTRDGAWSPLHLAVMTEDLAIVQALLDAGVLVDSIDNDGQTPLTMACLGGRLELIRLLLRAGANPAHQNKQAHSPLHYLSAFCRDRELLVELLSRGADVNAKTLKLNTPLHFAAMSGNAVATAVLLEHGANPNEINEDKRSVVYLAKKWRHREVEDLVKPPEEASNESNGHRPRSGGDARTHIRRHHFAAHRADGGEGRFSAADFGKRSVGSPFSSRSEDSDSDDVATWEDDEEILEPSSPWPVQQENNPTTRRSRSFAELGARLMSPHDGEPATEKAGRRLRPVVLPHQTKQHSAELQAARQLLDGASPVTNAQLTRHTHRFLAQPVHIPWEMTVPVTLARDGLSERLAASTSDSDLQRKLKPSIRAHLGLLRDHLTHAQHLAWPRYANKRVFRKDPALP</sequence>
<dbReference type="EMBL" id="JAKCXM010000467">
    <property type="protein sequence ID" value="KAJ0393739.1"/>
    <property type="molecule type" value="Genomic_DNA"/>
</dbReference>